<organism evidence="12 13">
    <name type="scientific">Marinicrinis lubricantis</name>
    <dbReference type="NCBI Taxonomy" id="2086470"/>
    <lineage>
        <taxon>Bacteria</taxon>
        <taxon>Bacillati</taxon>
        <taxon>Bacillota</taxon>
        <taxon>Bacilli</taxon>
        <taxon>Bacillales</taxon>
        <taxon>Paenibacillaceae</taxon>
    </lineage>
</organism>
<dbReference type="PANTHER" id="PTHR11274:SF0">
    <property type="entry name" value="GENERAL TRANSCRIPTION AND DNA REPAIR FACTOR IIH HELICASE SUBUNIT XPB"/>
    <property type="match status" value="1"/>
</dbReference>
<dbReference type="RefSeq" id="WP_379893699.1">
    <property type="nucleotide sequence ID" value="NZ_CBCSCT010000001.1"/>
</dbReference>
<keyword evidence="6" id="KW-0413">Isomerase</keyword>
<sequence>MNRPLIVQADGTVLLEIAHPLFEACQAELAKFAELVKSLDAFHTYQISKLTLWNAASNGIDGQYVVKWLKGSSKFGVPESLAQDILQYIGNYGKVQLTREKEGLVLTFSDETCAEQLMRETIVSQCMLGKKSELSLWIDPVHRGTIKRELALLGWPITDMAGYDKGEELQLELKARTPDGEPFALRTYQQEAVDRFFEDSVHGGSGVLVLPCGAGKTMIGIASIIRCGSAALILTTNITSVRQWKRELISKTSLPEDWIGEYTGERKEVKPITIATYQILTHRAAKTDPFHHMKLFHERDWGMIVYDEVHLLPAPVFRVTADLQAKRRLGLTATLIREDGRESDVFSLVGPKRYEASWKHLEQQGWLADVRCFELNVPLQKELQTEYLQSPVRQRAQIAATNPLKNGLVQQIVERHEGEGILIIGQYLDQLHAVANQLRVPLITGAVPQQERDMLYDSFRQGRLNVLVVSKVANFAVDLPDASVAIQISGSFGSRQEEAQRLGRILRPKKHRNRAYFYSIVTENSKEQDYARHRQLFLMEQGYRYRRMNSLEWKELKVIDEN</sequence>
<dbReference type="PROSITE" id="PS51192">
    <property type="entry name" value="HELICASE_ATP_BIND_1"/>
    <property type="match status" value="1"/>
</dbReference>
<evidence type="ECO:0000256" key="5">
    <source>
        <dbReference type="ARBA" id="ARBA00022840"/>
    </source>
</evidence>
<evidence type="ECO:0000259" key="11">
    <source>
        <dbReference type="PROSITE" id="PS51194"/>
    </source>
</evidence>
<comment type="similarity">
    <text evidence="1">Belongs to the helicase family. RAD25/XPB subfamily.</text>
</comment>
<dbReference type="SMART" id="SM00487">
    <property type="entry name" value="DEXDc"/>
    <property type="match status" value="1"/>
</dbReference>
<dbReference type="InterPro" id="IPR050615">
    <property type="entry name" value="ATP-dep_DNA_Helicase"/>
</dbReference>
<evidence type="ECO:0000256" key="6">
    <source>
        <dbReference type="ARBA" id="ARBA00023235"/>
    </source>
</evidence>
<name>A0ABW1IMQ1_9BACL</name>
<dbReference type="InterPro" id="IPR014001">
    <property type="entry name" value="Helicase_ATP-bd"/>
</dbReference>
<evidence type="ECO:0000256" key="8">
    <source>
        <dbReference type="ARBA" id="ARBA00034808"/>
    </source>
</evidence>
<dbReference type="NCBIfam" id="NF045503">
    <property type="entry name" value="repair_heli_XPB"/>
    <property type="match status" value="1"/>
</dbReference>
<evidence type="ECO:0000256" key="3">
    <source>
        <dbReference type="ARBA" id="ARBA00022801"/>
    </source>
</evidence>
<dbReference type="EMBL" id="JBHSQV010000036">
    <property type="protein sequence ID" value="MFC5986347.1"/>
    <property type="molecule type" value="Genomic_DNA"/>
</dbReference>
<dbReference type="InterPro" id="IPR027417">
    <property type="entry name" value="P-loop_NTPase"/>
</dbReference>
<dbReference type="Gene3D" id="3.40.50.300">
    <property type="entry name" value="P-loop containing nucleotide triphosphate hydrolases"/>
    <property type="match status" value="2"/>
</dbReference>
<feature type="domain" description="Helicase ATP-binding" evidence="10">
    <location>
        <begin position="197"/>
        <end position="353"/>
    </location>
</feature>
<keyword evidence="13" id="KW-1185">Reference proteome</keyword>
<dbReference type="SMART" id="SM00490">
    <property type="entry name" value="HELICc"/>
    <property type="match status" value="1"/>
</dbReference>
<dbReference type="InterPro" id="IPR006935">
    <property type="entry name" value="Helicase/UvrB_N"/>
</dbReference>
<dbReference type="Pfam" id="PF16203">
    <property type="entry name" value="ERCC3_RAD25_C"/>
    <property type="match status" value="1"/>
</dbReference>
<dbReference type="PANTHER" id="PTHR11274">
    <property type="entry name" value="RAD25/XP-B DNA REPAIR HELICASE"/>
    <property type="match status" value="1"/>
</dbReference>
<dbReference type="PROSITE" id="PS51194">
    <property type="entry name" value="HELICASE_CTER"/>
    <property type="match status" value="1"/>
</dbReference>
<evidence type="ECO:0000256" key="7">
    <source>
        <dbReference type="ARBA" id="ARBA00034617"/>
    </source>
</evidence>
<dbReference type="SUPFAM" id="SSF52540">
    <property type="entry name" value="P-loop containing nucleoside triphosphate hydrolases"/>
    <property type="match status" value="2"/>
</dbReference>
<dbReference type="Pfam" id="PF13625">
    <property type="entry name" value="Helicase_C_3"/>
    <property type="match status" value="1"/>
</dbReference>
<evidence type="ECO:0000256" key="1">
    <source>
        <dbReference type="ARBA" id="ARBA00006637"/>
    </source>
</evidence>
<accession>A0ABW1IMQ1</accession>
<dbReference type="InterPro" id="IPR001650">
    <property type="entry name" value="Helicase_C-like"/>
</dbReference>
<protein>
    <recommendedName>
        <fullName evidence="8">DNA 3'-5' helicase</fullName>
        <ecNumber evidence="8">5.6.2.4</ecNumber>
    </recommendedName>
</protein>
<dbReference type="InterPro" id="IPR032438">
    <property type="entry name" value="ERCC3_RAD25_C"/>
</dbReference>
<gene>
    <name evidence="12" type="ORF">ACFPXP_07845</name>
</gene>
<comment type="catalytic activity">
    <reaction evidence="9">
        <text>ATP + H2O = ADP + phosphate + H(+)</text>
        <dbReference type="Rhea" id="RHEA:13065"/>
        <dbReference type="ChEBI" id="CHEBI:15377"/>
        <dbReference type="ChEBI" id="CHEBI:15378"/>
        <dbReference type="ChEBI" id="CHEBI:30616"/>
        <dbReference type="ChEBI" id="CHEBI:43474"/>
        <dbReference type="ChEBI" id="CHEBI:456216"/>
        <dbReference type="EC" id="5.6.2.4"/>
    </reaction>
</comment>
<evidence type="ECO:0000313" key="13">
    <source>
        <dbReference type="Proteomes" id="UP001596250"/>
    </source>
</evidence>
<comment type="catalytic activity">
    <reaction evidence="7">
        <text>Couples ATP hydrolysis with the unwinding of duplex DNA by translocating in the 3'-5' direction.</text>
        <dbReference type="EC" id="5.6.2.4"/>
    </reaction>
</comment>
<dbReference type="PRINTS" id="PR00851">
    <property type="entry name" value="XRODRMPGMNTB"/>
</dbReference>
<dbReference type="Pfam" id="PF04851">
    <property type="entry name" value="ResIII"/>
    <property type="match status" value="1"/>
</dbReference>
<evidence type="ECO:0000259" key="10">
    <source>
        <dbReference type="PROSITE" id="PS51192"/>
    </source>
</evidence>
<evidence type="ECO:0000256" key="4">
    <source>
        <dbReference type="ARBA" id="ARBA00022806"/>
    </source>
</evidence>
<proteinExistence type="inferred from homology"/>
<keyword evidence="5" id="KW-0067">ATP-binding</keyword>
<keyword evidence="4 12" id="KW-0347">Helicase</keyword>
<reference evidence="13" key="1">
    <citation type="journal article" date="2019" name="Int. J. Syst. Evol. Microbiol.">
        <title>The Global Catalogue of Microorganisms (GCM) 10K type strain sequencing project: providing services to taxonomists for standard genome sequencing and annotation.</title>
        <authorList>
            <consortium name="The Broad Institute Genomics Platform"/>
            <consortium name="The Broad Institute Genome Sequencing Center for Infectious Disease"/>
            <person name="Wu L."/>
            <person name="Ma J."/>
        </authorList>
    </citation>
    <scope>NUCLEOTIDE SEQUENCE [LARGE SCALE GENOMIC DNA]</scope>
    <source>
        <strain evidence="13">CCM 8749</strain>
    </source>
</reference>
<dbReference type="Proteomes" id="UP001596250">
    <property type="component" value="Unassembled WGS sequence"/>
</dbReference>
<dbReference type="InterPro" id="IPR032830">
    <property type="entry name" value="XPB/Ssl2_N"/>
</dbReference>
<keyword evidence="2" id="KW-0547">Nucleotide-binding</keyword>
<dbReference type="GO" id="GO:0004386">
    <property type="term" value="F:helicase activity"/>
    <property type="evidence" value="ECO:0007669"/>
    <property type="project" value="UniProtKB-KW"/>
</dbReference>
<keyword evidence="3" id="KW-0378">Hydrolase</keyword>
<feature type="domain" description="Helicase C-terminal" evidence="11">
    <location>
        <begin position="408"/>
        <end position="559"/>
    </location>
</feature>
<comment type="caution">
    <text evidence="12">The sequence shown here is derived from an EMBL/GenBank/DDBJ whole genome shotgun (WGS) entry which is preliminary data.</text>
</comment>
<dbReference type="CDD" id="cd18789">
    <property type="entry name" value="SF2_C_XPB"/>
    <property type="match status" value="1"/>
</dbReference>
<evidence type="ECO:0000256" key="2">
    <source>
        <dbReference type="ARBA" id="ARBA00022741"/>
    </source>
</evidence>
<evidence type="ECO:0000256" key="9">
    <source>
        <dbReference type="ARBA" id="ARBA00048988"/>
    </source>
</evidence>
<evidence type="ECO:0000313" key="12">
    <source>
        <dbReference type="EMBL" id="MFC5986347.1"/>
    </source>
</evidence>
<dbReference type="EC" id="5.6.2.4" evidence="8"/>